<dbReference type="PANTHER" id="PTHR21327:SF47">
    <property type="entry name" value="GTP CYCLOHYDROLASE II DOMAIN-CONTAINING PROTEIN"/>
    <property type="match status" value="1"/>
</dbReference>
<evidence type="ECO:0000259" key="16">
    <source>
        <dbReference type="Pfam" id="PF00925"/>
    </source>
</evidence>
<dbReference type="SUPFAM" id="SSF142695">
    <property type="entry name" value="RibA-like"/>
    <property type="match status" value="1"/>
</dbReference>
<evidence type="ECO:0000256" key="1">
    <source>
        <dbReference type="ARBA" id="ARBA00001936"/>
    </source>
</evidence>
<evidence type="ECO:0000256" key="15">
    <source>
        <dbReference type="SAM" id="SignalP"/>
    </source>
</evidence>
<evidence type="ECO:0000256" key="9">
    <source>
        <dbReference type="ARBA" id="ARBA00022801"/>
    </source>
</evidence>
<dbReference type="NCBIfam" id="NF001591">
    <property type="entry name" value="PRK00393.1"/>
    <property type="match status" value="1"/>
</dbReference>
<feature type="signal peptide" evidence="15">
    <location>
        <begin position="1"/>
        <end position="24"/>
    </location>
</feature>
<evidence type="ECO:0000256" key="2">
    <source>
        <dbReference type="ARBA" id="ARBA00001946"/>
    </source>
</evidence>
<dbReference type="PANTHER" id="PTHR21327">
    <property type="entry name" value="GTP CYCLOHYDROLASE II-RELATED"/>
    <property type="match status" value="1"/>
</dbReference>
<feature type="domain" description="GTP cyclohydrolase II" evidence="16">
    <location>
        <begin position="105"/>
        <end position="273"/>
    </location>
</feature>
<dbReference type="CDD" id="cd00641">
    <property type="entry name" value="GTP_cyclohydro2"/>
    <property type="match status" value="1"/>
</dbReference>
<dbReference type="InterPro" id="IPR017945">
    <property type="entry name" value="DHBP_synth_RibB-like_a/b_dom"/>
</dbReference>
<dbReference type="InterPro" id="IPR000422">
    <property type="entry name" value="DHBP_synthase_RibB"/>
</dbReference>
<proteinExistence type="inferred from homology"/>
<keyword evidence="11" id="KW-0342">GTP-binding</keyword>
<dbReference type="SUPFAM" id="SSF55821">
    <property type="entry name" value="YrdC/RibB"/>
    <property type="match status" value="1"/>
</dbReference>
<dbReference type="Gene3D" id="3.40.50.10990">
    <property type="entry name" value="GTP cyclohydrolase II"/>
    <property type="match status" value="1"/>
</dbReference>
<keyword evidence="10" id="KW-0460">Magnesium</keyword>
<evidence type="ECO:0000256" key="10">
    <source>
        <dbReference type="ARBA" id="ARBA00022842"/>
    </source>
</evidence>
<keyword evidence="12" id="KW-0464">Manganese</keyword>
<accession>A0A7S3P9F2</accession>
<comment type="cofactor">
    <cofactor evidence="1">
        <name>Mn(2+)</name>
        <dbReference type="ChEBI" id="CHEBI:29035"/>
    </cofactor>
</comment>
<evidence type="ECO:0000256" key="6">
    <source>
        <dbReference type="ARBA" id="ARBA00022619"/>
    </source>
</evidence>
<keyword evidence="6" id="KW-0686">Riboflavin biosynthesis</keyword>
<dbReference type="GO" id="GO:0008686">
    <property type="term" value="F:3,4-dihydroxy-2-butanone-4-phosphate synthase activity"/>
    <property type="evidence" value="ECO:0007669"/>
    <property type="project" value="InterPro"/>
</dbReference>
<keyword evidence="9" id="KW-0378">Hydrolase</keyword>
<dbReference type="UniPathway" id="UPA00275">
    <property type="reaction ID" value="UER00400"/>
</dbReference>
<evidence type="ECO:0000256" key="11">
    <source>
        <dbReference type="ARBA" id="ARBA00023134"/>
    </source>
</evidence>
<dbReference type="GO" id="GO:0005525">
    <property type="term" value="F:GTP binding"/>
    <property type="evidence" value="ECO:0007669"/>
    <property type="project" value="UniProtKB-KW"/>
</dbReference>
<dbReference type="Pfam" id="PF00926">
    <property type="entry name" value="DHBP_synthase"/>
    <property type="match status" value="1"/>
</dbReference>
<comment type="catalytic activity">
    <reaction evidence="14">
        <text>GTP + 4 H2O = 2,5-diamino-6-hydroxy-4-(5-phosphoribosylamino)-pyrimidine + formate + 2 phosphate + 3 H(+)</text>
        <dbReference type="Rhea" id="RHEA:23704"/>
        <dbReference type="ChEBI" id="CHEBI:15377"/>
        <dbReference type="ChEBI" id="CHEBI:15378"/>
        <dbReference type="ChEBI" id="CHEBI:15740"/>
        <dbReference type="ChEBI" id="CHEBI:37565"/>
        <dbReference type="ChEBI" id="CHEBI:43474"/>
        <dbReference type="ChEBI" id="CHEBI:58614"/>
        <dbReference type="EC" id="3.5.4.25"/>
    </reaction>
</comment>
<dbReference type="NCBIfam" id="TIGR00506">
    <property type="entry name" value="ribB"/>
    <property type="match status" value="1"/>
</dbReference>
<dbReference type="GO" id="GO:0005829">
    <property type="term" value="C:cytosol"/>
    <property type="evidence" value="ECO:0007669"/>
    <property type="project" value="TreeGrafter"/>
</dbReference>
<comment type="similarity">
    <text evidence="4">In the N-terminal section; belongs to the DHBP synthase family.</text>
</comment>
<feature type="chain" id="PRO_5030616155" description="GTP cyclohydrolase II" evidence="15">
    <location>
        <begin position="25"/>
        <end position="568"/>
    </location>
</feature>
<sequence>MRRLSLILWLATSLLAVQHNPCDAFQLKQPLRTLQQAVSTTFLSVLRDFRSTRTLPYQDDDDVFQQARQKSRISLTQLLQHQLLNNNFPKRIPKRTPPPASTEFVAETNLPTHLGMFRLRGYRLQPSHPVLEPCVIYAADKPPTLGGKHVPVRVHDQCLTSEVFGSLRCDCDEQLLMSLEYIQKHGGCLIYLQQEGRGIGLANKIAAYALQDDGLDTVDANLHLGFAEDCREYDVVPALLNDLQIQSIQLMTNNPRKVKMLQQLGIDVTGTIPMVVDDTTAYNHQYMETKEKRMNHANLAGLLAKPIRTSRTNHRQRMHGQRNMVPVGATAAPEVETVVNGSPPPSSVPQGVEAAADGYCFGRQSVEEAIAAIRRGEMVVVVDDMDRENEGDFIMAADACEASDMANIVRYSSGVVCIAMEEERLAALQLPPMVTDNQDPKGTAFTVSVDATKEHGITTGISARDRARTMQLLADPHSQPTDFHRPGHIFPLRARSGGVLERDGHTEAAVDLAKLAGRSPAGVLCEIVSQHNPTEMMRLPEIMEFCQQQGYVLTSIADMQQYRRDTEQ</sequence>
<keyword evidence="8" id="KW-0547">Nucleotide-binding</keyword>
<dbReference type="InterPro" id="IPR000926">
    <property type="entry name" value="RibA"/>
</dbReference>
<gene>
    <name evidence="17" type="ORF">ACOF00016_LOCUS11301</name>
</gene>
<dbReference type="AlphaFoldDB" id="A0A7S3P9F2"/>
<dbReference type="EC" id="3.5.4.25" evidence="5"/>
<dbReference type="InterPro" id="IPR036144">
    <property type="entry name" value="RibA-like_sf"/>
</dbReference>
<evidence type="ECO:0000313" key="17">
    <source>
        <dbReference type="EMBL" id="CAE0414058.1"/>
    </source>
</evidence>
<dbReference type="GO" id="GO:0009231">
    <property type="term" value="P:riboflavin biosynthetic process"/>
    <property type="evidence" value="ECO:0007669"/>
    <property type="project" value="UniProtKB-UniPathway"/>
</dbReference>
<keyword evidence="7" id="KW-0479">Metal-binding</keyword>
<dbReference type="Pfam" id="PF00925">
    <property type="entry name" value="GTP_cyclohydro2"/>
    <property type="match status" value="1"/>
</dbReference>
<protein>
    <recommendedName>
        <fullName evidence="5">GTP cyclohydrolase II</fullName>
        <ecNumber evidence="5">3.5.4.25</ecNumber>
    </recommendedName>
</protein>
<comment type="cofactor">
    <cofactor evidence="2">
        <name>Mg(2+)</name>
        <dbReference type="ChEBI" id="CHEBI:18420"/>
    </cofactor>
</comment>
<evidence type="ECO:0000256" key="8">
    <source>
        <dbReference type="ARBA" id="ARBA00022741"/>
    </source>
</evidence>
<evidence type="ECO:0000256" key="13">
    <source>
        <dbReference type="ARBA" id="ARBA00023239"/>
    </source>
</evidence>
<keyword evidence="15" id="KW-0732">Signal</keyword>
<dbReference type="InterPro" id="IPR032677">
    <property type="entry name" value="GTP_cyclohydro_II"/>
</dbReference>
<evidence type="ECO:0000256" key="7">
    <source>
        <dbReference type="ARBA" id="ARBA00022723"/>
    </source>
</evidence>
<evidence type="ECO:0000256" key="14">
    <source>
        <dbReference type="ARBA" id="ARBA00049295"/>
    </source>
</evidence>
<keyword evidence="13" id="KW-0456">Lyase</keyword>
<dbReference type="FunFam" id="3.90.870.10:FF:000001">
    <property type="entry name" value="Riboflavin biosynthesis protein RibBA"/>
    <property type="match status" value="1"/>
</dbReference>
<evidence type="ECO:0000256" key="5">
    <source>
        <dbReference type="ARBA" id="ARBA00012762"/>
    </source>
</evidence>
<dbReference type="GO" id="GO:0003935">
    <property type="term" value="F:GTP cyclohydrolase II activity"/>
    <property type="evidence" value="ECO:0007669"/>
    <property type="project" value="UniProtKB-EC"/>
</dbReference>
<evidence type="ECO:0000256" key="12">
    <source>
        <dbReference type="ARBA" id="ARBA00023211"/>
    </source>
</evidence>
<organism evidence="17">
    <name type="scientific">Amphora coffeiformis</name>
    <dbReference type="NCBI Taxonomy" id="265554"/>
    <lineage>
        <taxon>Eukaryota</taxon>
        <taxon>Sar</taxon>
        <taxon>Stramenopiles</taxon>
        <taxon>Ochrophyta</taxon>
        <taxon>Bacillariophyta</taxon>
        <taxon>Bacillariophyceae</taxon>
        <taxon>Bacillariophycidae</taxon>
        <taxon>Thalassiophysales</taxon>
        <taxon>Catenulaceae</taxon>
        <taxon>Amphora</taxon>
    </lineage>
</organism>
<dbReference type="EMBL" id="HBIM01014040">
    <property type="protein sequence ID" value="CAE0414058.1"/>
    <property type="molecule type" value="Transcribed_RNA"/>
</dbReference>
<comment type="pathway">
    <text evidence="3">Cofactor biosynthesis; riboflavin biosynthesis.</text>
</comment>
<evidence type="ECO:0000256" key="3">
    <source>
        <dbReference type="ARBA" id="ARBA00005104"/>
    </source>
</evidence>
<name>A0A7S3P9F2_9STRA</name>
<dbReference type="GO" id="GO:0046872">
    <property type="term" value="F:metal ion binding"/>
    <property type="evidence" value="ECO:0007669"/>
    <property type="project" value="UniProtKB-KW"/>
</dbReference>
<evidence type="ECO:0000256" key="4">
    <source>
        <dbReference type="ARBA" id="ARBA00005520"/>
    </source>
</evidence>
<dbReference type="Gene3D" id="3.90.870.10">
    <property type="entry name" value="DHBP synthase"/>
    <property type="match status" value="1"/>
</dbReference>
<reference evidence="17" key="1">
    <citation type="submission" date="2021-01" db="EMBL/GenBank/DDBJ databases">
        <authorList>
            <person name="Corre E."/>
            <person name="Pelletier E."/>
            <person name="Niang G."/>
            <person name="Scheremetjew M."/>
            <person name="Finn R."/>
            <person name="Kale V."/>
            <person name="Holt S."/>
            <person name="Cochrane G."/>
            <person name="Meng A."/>
            <person name="Brown T."/>
            <person name="Cohen L."/>
        </authorList>
    </citation>
    <scope>NUCLEOTIDE SEQUENCE</scope>
    <source>
        <strain evidence="17">CCMP127</strain>
    </source>
</reference>